<reference evidence="9" key="3">
    <citation type="submission" date="2025-09" db="UniProtKB">
        <authorList>
            <consortium name="Ensembl"/>
        </authorList>
    </citation>
    <scope>IDENTIFICATION</scope>
</reference>
<dbReference type="GO" id="GO:0002764">
    <property type="term" value="P:immune response-regulating signaling pathway"/>
    <property type="evidence" value="ECO:0007669"/>
    <property type="project" value="TreeGrafter"/>
</dbReference>
<dbReference type="InterPro" id="IPR050412">
    <property type="entry name" value="Ig-like_Receptors_ImmuneReg"/>
</dbReference>
<dbReference type="InterPro" id="IPR003599">
    <property type="entry name" value="Ig_sub"/>
</dbReference>
<dbReference type="InterPro" id="IPR007110">
    <property type="entry name" value="Ig-like_dom"/>
</dbReference>
<dbReference type="GO" id="GO:0005886">
    <property type="term" value="C:plasma membrane"/>
    <property type="evidence" value="ECO:0007669"/>
    <property type="project" value="TreeGrafter"/>
</dbReference>
<evidence type="ECO:0000256" key="7">
    <source>
        <dbReference type="SAM" id="SignalP"/>
    </source>
</evidence>
<keyword evidence="3" id="KW-1015">Disulfide bond</keyword>
<evidence type="ECO:0000256" key="6">
    <source>
        <dbReference type="SAM" id="Phobius"/>
    </source>
</evidence>
<dbReference type="FunFam" id="2.60.40.10:FF:000049">
    <property type="entry name" value="Leukocyte immunoglobulin-like receptor subfamily B member 1"/>
    <property type="match status" value="1"/>
</dbReference>
<evidence type="ECO:0000313" key="9">
    <source>
        <dbReference type="Ensembl" id="ENSAMEP00000043812.1"/>
    </source>
</evidence>
<reference evidence="9" key="2">
    <citation type="submission" date="2025-08" db="UniProtKB">
        <authorList>
            <consortium name="Ensembl"/>
        </authorList>
    </citation>
    <scope>IDENTIFICATION</scope>
</reference>
<dbReference type="Gene3D" id="2.60.40.10">
    <property type="entry name" value="Immunoglobulins"/>
    <property type="match status" value="2"/>
</dbReference>
<feature type="domain" description="Ig-like" evidence="8">
    <location>
        <begin position="169"/>
        <end position="239"/>
    </location>
</feature>
<dbReference type="AlphaFoldDB" id="A0A7N5KQL6"/>
<evidence type="ECO:0000256" key="5">
    <source>
        <dbReference type="ARBA" id="ARBA00023319"/>
    </source>
</evidence>
<reference evidence="9 10" key="1">
    <citation type="journal article" date="2010" name="Nature">
        <title>The sequence and de novo assembly of the giant panda genome.</title>
        <authorList>
            <person name="Li R."/>
            <person name="Fan W."/>
            <person name="Tian G."/>
            <person name="Zhu H."/>
            <person name="He L."/>
            <person name="Cai J."/>
            <person name="Huang Q."/>
            <person name="Cai Q."/>
            <person name="Li B."/>
            <person name="Bai Y."/>
            <person name="Zhang Z."/>
            <person name="Zhang Y."/>
            <person name="Wang W."/>
            <person name="Li J."/>
            <person name="Wei F."/>
            <person name="Li H."/>
            <person name="Jian M."/>
            <person name="Li J."/>
            <person name="Zhang Z."/>
            <person name="Nielsen R."/>
            <person name="Li D."/>
            <person name="Gu W."/>
            <person name="Yang Z."/>
            <person name="Xuan Z."/>
            <person name="Ryder O.A."/>
            <person name="Leung F.C."/>
            <person name="Zhou Y."/>
            <person name="Cao J."/>
            <person name="Sun X."/>
            <person name="Fu Y."/>
            <person name="Fang X."/>
            <person name="Guo X."/>
            <person name="Wang B."/>
            <person name="Hou R."/>
            <person name="Shen F."/>
            <person name="Mu B."/>
            <person name="Ni P."/>
            <person name="Lin R."/>
            <person name="Qian W."/>
            <person name="Wang G."/>
            <person name="Yu C."/>
            <person name="Nie W."/>
            <person name="Wang J."/>
            <person name="Wu Z."/>
            <person name="Liang H."/>
            <person name="Min J."/>
            <person name="Wu Q."/>
            <person name="Cheng S."/>
            <person name="Ruan J."/>
            <person name="Wang M."/>
            <person name="Shi Z."/>
            <person name="Wen M."/>
            <person name="Liu B."/>
            <person name="Ren X."/>
            <person name="Zheng H."/>
            <person name="Dong D."/>
            <person name="Cook K."/>
            <person name="Shan G."/>
            <person name="Zhang H."/>
            <person name="Kosiol C."/>
            <person name="Xie X."/>
            <person name="Lu Z."/>
            <person name="Zheng H."/>
            <person name="Li Y."/>
            <person name="Steiner C.C."/>
            <person name="Lam T.T."/>
            <person name="Lin S."/>
            <person name="Zhang Q."/>
            <person name="Li G."/>
            <person name="Tian J."/>
            <person name="Gong T."/>
            <person name="Liu H."/>
            <person name="Zhang D."/>
            <person name="Fang L."/>
            <person name="Ye C."/>
            <person name="Zhang J."/>
            <person name="Hu W."/>
            <person name="Xu A."/>
            <person name="Ren Y."/>
            <person name="Zhang G."/>
            <person name="Bruford M.W."/>
            <person name="Li Q."/>
            <person name="Ma L."/>
            <person name="Guo Y."/>
            <person name="An N."/>
            <person name="Hu Y."/>
            <person name="Zheng Y."/>
            <person name="Shi Y."/>
            <person name="Li Z."/>
            <person name="Liu Q."/>
            <person name="Chen Y."/>
            <person name="Zhao J."/>
            <person name="Qu N."/>
            <person name="Zhao S."/>
            <person name="Tian F."/>
            <person name="Wang X."/>
            <person name="Wang H."/>
            <person name="Xu L."/>
            <person name="Liu X."/>
            <person name="Vinar T."/>
            <person name="Wang Y."/>
            <person name="Lam T.W."/>
            <person name="Yiu S.M."/>
            <person name="Liu S."/>
            <person name="Zhang H."/>
            <person name="Li D."/>
            <person name="Huang Y."/>
            <person name="Wang X."/>
            <person name="Yang G."/>
            <person name="Jiang Z."/>
            <person name="Wang J."/>
            <person name="Qin N."/>
            <person name="Li L."/>
            <person name="Li J."/>
            <person name="Bolund L."/>
            <person name="Kristiansen K."/>
            <person name="Wong G.K."/>
            <person name="Olson M."/>
            <person name="Zhang X."/>
            <person name="Li S."/>
            <person name="Yang H."/>
            <person name="Wang J."/>
            <person name="Wang J."/>
        </authorList>
    </citation>
    <scope>NUCLEOTIDE SEQUENCE [LARGE SCALE GENOMIC DNA]</scope>
</reference>
<dbReference type="InterPro" id="IPR013783">
    <property type="entry name" value="Ig-like_fold"/>
</dbReference>
<accession>A0A7N5KQL6</accession>
<organism evidence="9 10">
    <name type="scientific">Ailuropoda melanoleuca</name>
    <name type="common">Giant panda</name>
    <dbReference type="NCBI Taxonomy" id="9646"/>
    <lineage>
        <taxon>Eukaryota</taxon>
        <taxon>Metazoa</taxon>
        <taxon>Chordata</taxon>
        <taxon>Craniata</taxon>
        <taxon>Vertebrata</taxon>
        <taxon>Euteleostomi</taxon>
        <taxon>Mammalia</taxon>
        <taxon>Eutheria</taxon>
        <taxon>Laurasiatheria</taxon>
        <taxon>Carnivora</taxon>
        <taxon>Caniformia</taxon>
        <taxon>Ursidae</taxon>
        <taxon>Ailuropoda</taxon>
    </lineage>
</organism>
<dbReference type="Proteomes" id="UP000008912">
    <property type="component" value="Unassembled WGS sequence"/>
</dbReference>
<dbReference type="InterPro" id="IPR036179">
    <property type="entry name" value="Ig-like_dom_sf"/>
</dbReference>
<keyword evidence="5" id="KW-0393">Immunoglobulin domain</keyword>
<dbReference type="PANTHER" id="PTHR11738">
    <property type="entry name" value="MHC CLASS I NK CELL RECEPTOR"/>
    <property type="match status" value="1"/>
</dbReference>
<keyword evidence="6" id="KW-1133">Transmembrane helix</keyword>
<dbReference type="SUPFAM" id="SSF48726">
    <property type="entry name" value="Immunoglobulin"/>
    <property type="match status" value="2"/>
</dbReference>
<evidence type="ECO:0000256" key="1">
    <source>
        <dbReference type="ARBA" id="ARBA00022729"/>
    </source>
</evidence>
<gene>
    <name evidence="9" type="primary">LOC100466036</name>
</gene>
<dbReference type="PANTHER" id="PTHR11738:SF157">
    <property type="entry name" value="T-CELL-INTERACTING, ACTIVATING RECEPTOR ON MYELOID CELLS PROTEIN 1"/>
    <property type="match status" value="1"/>
</dbReference>
<evidence type="ECO:0000313" key="10">
    <source>
        <dbReference type="Proteomes" id="UP000008912"/>
    </source>
</evidence>
<dbReference type="Ensembl" id="ENSAMET00000037051.1">
    <property type="protein sequence ID" value="ENSAMEP00000043812.1"/>
    <property type="gene ID" value="ENSAMEG00000029838.1"/>
</dbReference>
<evidence type="ECO:0000256" key="3">
    <source>
        <dbReference type="ARBA" id="ARBA00023157"/>
    </source>
</evidence>
<evidence type="ECO:0000259" key="8">
    <source>
        <dbReference type="PROSITE" id="PS50835"/>
    </source>
</evidence>
<proteinExistence type="predicted"/>
<sequence>MIPEFLCLFCFGLCAGQGSITTDGEFLRSYPPSPSLQTPRFPSLSFRGFPESRRGTKSHPELCFLPDSFPKPSLTAWPSSVMPPKSNVTLQCQTSTKNVNFALRKGKHVLESVQSQYSSVGLAEFRLTDLKTSNAGEYTCEYYRQGLPYVSSQPSDVLLLLVTGDFRKPSLQAHRRGEATAGDTVTLQCQRPDNVFGPVMFALLKAGAAGPIQVRTPAGKETDFSLQTVTVSDTGNYSCVYFLMKAPFWASHPSDRLEVRVTAPPGAMSRDYTTGNLVRLGLAVIIVVIMGALVVEAWCSQKESPRGSA</sequence>
<feature type="chain" id="PRO_5030832996" evidence="7">
    <location>
        <begin position="17"/>
        <end position="309"/>
    </location>
</feature>
<keyword evidence="4" id="KW-0325">Glycoprotein</keyword>
<keyword evidence="6" id="KW-0472">Membrane</keyword>
<dbReference type="Pfam" id="PF13895">
    <property type="entry name" value="Ig_2"/>
    <property type="match status" value="2"/>
</dbReference>
<dbReference type="GeneTree" id="ENSGT01150000286974"/>
<keyword evidence="1 7" id="KW-0732">Signal</keyword>
<name>A0A7N5KQL6_AILME</name>
<evidence type="ECO:0000256" key="2">
    <source>
        <dbReference type="ARBA" id="ARBA00022737"/>
    </source>
</evidence>
<dbReference type="FunFam" id="2.60.40.10:FF:000033">
    <property type="entry name" value="Killer cell immunoglobulin-like receptor"/>
    <property type="match status" value="1"/>
</dbReference>
<feature type="transmembrane region" description="Helical" evidence="6">
    <location>
        <begin position="277"/>
        <end position="299"/>
    </location>
</feature>
<dbReference type="SMART" id="SM00409">
    <property type="entry name" value="IG"/>
    <property type="match status" value="2"/>
</dbReference>
<keyword evidence="2" id="KW-0677">Repeat</keyword>
<feature type="signal peptide" evidence="7">
    <location>
        <begin position="1"/>
        <end position="16"/>
    </location>
</feature>
<dbReference type="PROSITE" id="PS50835">
    <property type="entry name" value="IG_LIKE"/>
    <property type="match status" value="1"/>
</dbReference>
<dbReference type="InParanoid" id="A0A7N5KQL6"/>
<protein>
    <submittedName>
        <fullName evidence="9">T-cell-interacting, activating receptor on myeloid cells protein 1</fullName>
    </submittedName>
</protein>
<evidence type="ECO:0000256" key="4">
    <source>
        <dbReference type="ARBA" id="ARBA00023180"/>
    </source>
</evidence>
<keyword evidence="6" id="KW-0812">Transmembrane</keyword>
<keyword evidence="10" id="KW-1185">Reference proteome</keyword>